<dbReference type="PANTHER" id="PTHR43392">
    <property type="entry name" value="AAA-TYPE ATPASE FAMILY PROTEIN / ANKYRIN REPEAT FAMILY PROTEIN"/>
    <property type="match status" value="1"/>
</dbReference>
<keyword evidence="3" id="KW-1185">Reference proteome</keyword>
<dbReference type="InterPro" id="IPR027417">
    <property type="entry name" value="P-loop_NTPase"/>
</dbReference>
<feature type="domain" description="CbbX AAA lid" evidence="1">
    <location>
        <begin position="190"/>
        <end position="236"/>
    </location>
</feature>
<dbReference type="PANTHER" id="PTHR43392:SF2">
    <property type="entry name" value="AAA-TYPE ATPASE FAMILY PROTEIN _ ANKYRIN REPEAT FAMILY PROTEIN"/>
    <property type="match status" value="1"/>
</dbReference>
<reference evidence="2 3" key="1">
    <citation type="submission" date="2021-11" db="EMBL/GenBank/DDBJ databases">
        <authorList>
            <person name="Islam A."/>
            <person name="Islam S."/>
            <person name="Flora M.S."/>
            <person name="Rahman M."/>
            <person name="Ziaur R.M."/>
            <person name="Epstein J.H."/>
            <person name="Hassan M."/>
            <person name="Klassen M."/>
            <person name="Woodard K."/>
            <person name="Webb A."/>
            <person name="Webby R.J."/>
            <person name="El Zowalaty M.E."/>
        </authorList>
    </citation>
    <scope>NUCLEOTIDE SEQUENCE [LARGE SCALE GENOMIC DNA]</scope>
    <source>
        <strain evidence="2">Pbs1</strain>
    </source>
</reference>
<gene>
    <name evidence="2" type="ORF">PBS001_LOCUS897</name>
</gene>
<sequence length="245" mass="27968">MRVWKDLLLFRAQRVVMDFEEERSIAESDAENAGNAILAARCGCSVPGKDGPADRNSMVLLDGLYRMEKIRDQLLRLQTEMAVADRENSARPEIGHFISEALRHMYELGKGKYGEEAITTLVAAMTDPLYTGMVIVIAGYPKDMDIMLNRNAGLKSQFKRFIDFPDWEADDGVTFLKAKADKEEITLDNAAEYVLRKFFLELKTLDGFGNGRDAVRVWEELLQYRAQRVFHYPEEARTITAKMQK</sequence>
<dbReference type="Proteomes" id="UP001158986">
    <property type="component" value="Unassembled WGS sequence"/>
</dbReference>
<protein>
    <recommendedName>
        <fullName evidence="1">CbbX AAA lid domain-containing protein</fullName>
    </recommendedName>
</protein>
<comment type="caution">
    <text evidence="2">The sequence shown here is derived from an EMBL/GenBank/DDBJ whole genome shotgun (WGS) entry which is preliminary data.</text>
</comment>
<dbReference type="Gene3D" id="3.40.50.300">
    <property type="entry name" value="P-loop containing nucleotide triphosphate hydrolases"/>
    <property type="match status" value="1"/>
</dbReference>
<organism evidence="2 3">
    <name type="scientific">Peronospora belbahrii</name>
    <dbReference type="NCBI Taxonomy" id="622444"/>
    <lineage>
        <taxon>Eukaryota</taxon>
        <taxon>Sar</taxon>
        <taxon>Stramenopiles</taxon>
        <taxon>Oomycota</taxon>
        <taxon>Peronosporomycetes</taxon>
        <taxon>Peronosporales</taxon>
        <taxon>Peronosporaceae</taxon>
        <taxon>Peronospora</taxon>
    </lineage>
</organism>
<dbReference type="Pfam" id="PF17866">
    <property type="entry name" value="AAA_lid_6"/>
    <property type="match status" value="1"/>
</dbReference>
<proteinExistence type="predicted"/>
<accession>A0ABN8CN84</accession>
<dbReference type="EMBL" id="CAKLCB010000055">
    <property type="protein sequence ID" value="CAH0514129.1"/>
    <property type="molecule type" value="Genomic_DNA"/>
</dbReference>
<dbReference type="Gene3D" id="1.10.8.60">
    <property type="match status" value="1"/>
</dbReference>
<evidence type="ECO:0000313" key="3">
    <source>
        <dbReference type="Proteomes" id="UP001158986"/>
    </source>
</evidence>
<dbReference type="InterPro" id="IPR050773">
    <property type="entry name" value="CbxX/CfxQ_RuBisCO_ESX"/>
</dbReference>
<evidence type="ECO:0000259" key="1">
    <source>
        <dbReference type="Pfam" id="PF17866"/>
    </source>
</evidence>
<name>A0ABN8CN84_9STRA</name>
<evidence type="ECO:0000313" key="2">
    <source>
        <dbReference type="EMBL" id="CAH0514129.1"/>
    </source>
</evidence>
<dbReference type="InterPro" id="IPR041627">
    <property type="entry name" value="AAA_lid_6"/>
</dbReference>
<dbReference type="SUPFAM" id="SSF52540">
    <property type="entry name" value="P-loop containing nucleoside triphosphate hydrolases"/>
    <property type="match status" value="1"/>
</dbReference>